<keyword evidence="3" id="KW-1185">Reference proteome</keyword>
<reference evidence="2 3" key="1">
    <citation type="journal article" date="2018" name="IMA Fungus">
        <title>IMA Genome-F 9: Draft genome sequence of Annulohypoxylon stygium, Aspergillus mulundensis, Berkeleyomyces basicola (syn. Thielaviopsis basicola), Ceratocystis smalleyi, two Cercospora beticola strains, Coleophoma cylindrospora, Fusarium fracticaudum, Phialophora cf. hyalina, and Morchella septimelata.</title>
        <authorList>
            <person name="Wingfield B.D."/>
            <person name="Bills G.F."/>
            <person name="Dong Y."/>
            <person name="Huang W."/>
            <person name="Nel W.J."/>
            <person name="Swalarsk-Parry B.S."/>
            <person name="Vaghefi N."/>
            <person name="Wilken P.M."/>
            <person name="An Z."/>
            <person name="de Beer Z.W."/>
            <person name="De Vos L."/>
            <person name="Chen L."/>
            <person name="Duong T.A."/>
            <person name="Gao Y."/>
            <person name="Hammerbacher A."/>
            <person name="Kikkert J.R."/>
            <person name="Li Y."/>
            <person name="Li H."/>
            <person name="Li K."/>
            <person name="Li Q."/>
            <person name="Liu X."/>
            <person name="Ma X."/>
            <person name="Naidoo K."/>
            <person name="Pethybridge S.J."/>
            <person name="Sun J."/>
            <person name="Steenkamp E.T."/>
            <person name="van der Nest M.A."/>
            <person name="van Wyk S."/>
            <person name="Wingfield M.J."/>
            <person name="Xiong C."/>
            <person name="Yue Q."/>
            <person name="Zhang X."/>
        </authorList>
    </citation>
    <scope>NUCLEOTIDE SEQUENCE [LARGE SCALE GENOMIC DNA]</scope>
    <source>
        <strain evidence="2 3">DSM 5745</strain>
    </source>
</reference>
<dbReference type="OrthoDB" id="422086at2759"/>
<gene>
    <name evidence="2" type="ORF">DSM5745_07354</name>
</gene>
<evidence type="ECO:0000313" key="2">
    <source>
        <dbReference type="EMBL" id="RDW74692.1"/>
    </source>
</evidence>
<dbReference type="GeneID" id="38117724"/>
<sequence>MAMKKLSELTGYDLTSYDITGIIASVFADRPSYGLEESRHAPKKGARDSYYQCPSPALGNEENFTLPSSLSPSISLSASSHPSSCCNTSPVTTTRHQANMGTPIADVDDTAGFMEAARAFKLEKEYGKPPTASEDESSEQDAPQFMEDLGDAEEPVEANGGFESDGGFGLNEAVRDSSPPQSSIVDPKTEEQQPEAEQVCENREDLMTFQSWGAPGARDKPAAQIRRVIIKDLPSSWRSPDKVLSLIHGGLIESVSVTPTGNAHVLFCDAAACKAFYEKYPNGIDLDKERKLTVFVNLGQEVDVVSSQLSFSLAAGASRVVRAVGVEMNVTLGDLAKFATAGNRKVEKIIDTYVPGSARSVSFRFCNILDAVRFRAAFVRVEAYEQCNVHYASDPCEVATGYHAD</sequence>
<dbReference type="Proteomes" id="UP000256690">
    <property type="component" value="Unassembled WGS sequence"/>
</dbReference>
<dbReference type="EMBL" id="PVWQ01000008">
    <property type="protein sequence ID" value="RDW74692.1"/>
    <property type="molecule type" value="Genomic_DNA"/>
</dbReference>
<protein>
    <submittedName>
        <fullName evidence="2">Uncharacterized protein</fullName>
    </submittedName>
</protein>
<proteinExistence type="predicted"/>
<evidence type="ECO:0000256" key="1">
    <source>
        <dbReference type="SAM" id="MobiDB-lite"/>
    </source>
</evidence>
<name>A0A3D8RKT7_9EURO</name>
<feature type="region of interest" description="Disordered" evidence="1">
    <location>
        <begin position="155"/>
        <end position="199"/>
    </location>
</feature>
<comment type="caution">
    <text evidence="2">The sequence shown here is derived from an EMBL/GenBank/DDBJ whole genome shotgun (WGS) entry which is preliminary data.</text>
</comment>
<accession>A0A3D8RKT7</accession>
<dbReference type="STRING" id="1810919.A0A3D8RKT7"/>
<evidence type="ECO:0000313" key="3">
    <source>
        <dbReference type="Proteomes" id="UP000256690"/>
    </source>
</evidence>
<dbReference type="AlphaFoldDB" id="A0A3D8RKT7"/>
<organism evidence="2 3">
    <name type="scientific">Aspergillus mulundensis</name>
    <dbReference type="NCBI Taxonomy" id="1810919"/>
    <lineage>
        <taxon>Eukaryota</taxon>
        <taxon>Fungi</taxon>
        <taxon>Dikarya</taxon>
        <taxon>Ascomycota</taxon>
        <taxon>Pezizomycotina</taxon>
        <taxon>Eurotiomycetes</taxon>
        <taxon>Eurotiomycetidae</taxon>
        <taxon>Eurotiales</taxon>
        <taxon>Aspergillaceae</taxon>
        <taxon>Aspergillus</taxon>
        <taxon>Aspergillus subgen. Nidulantes</taxon>
    </lineage>
</organism>
<dbReference type="RefSeq" id="XP_026602460.1">
    <property type="nucleotide sequence ID" value="XM_026749370.1"/>
</dbReference>